<dbReference type="SUPFAM" id="SSF53335">
    <property type="entry name" value="S-adenosyl-L-methionine-dependent methyltransferases"/>
    <property type="match status" value="1"/>
</dbReference>
<evidence type="ECO:0008006" key="2">
    <source>
        <dbReference type="Google" id="ProtNLM"/>
    </source>
</evidence>
<protein>
    <recommendedName>
        <fullName evidence="2">DNA methylase N-4/N-6 domain-containing protein</fullName>
    </recommendedName>
</protein>
<dbReference type="EMBL" id="LAZR01034800">
    <property type="protein sequence ID" value="KKL43642.1"/>
    <property type="molecule type" value="Genomic_DNA"/>
</dbReference>
<dbReference type="InterPro" id="IPR029063">
    <property type="entry name" value="SAM-dependent_MTases_sf"/>
</dbReference>
<dbReference type="AlphaFoldDB" id="A0A0F9CS89"/>
<feature type="non-terminal residue" evidence="1">
    <location>
        <position position="1"/>
    </location>
</feature>
<gene>
    <name evidence="1" type="ORF">LCGC14_2366820</name>
</gene>
<reference evidence="1" key="1">
    <citation type="journal article" date="2015" name="Nature">
        <title>Complex archaea that bridge the gap between prokaryotes and eukaryotes.</title>
        <authorList>
            <person name="Spang A."/>
            <person name="Saw J.H."/>
            <person name="Jorgensen S.L."/>
            <person name="Zaremba-Niedzwiedzka K."/>
            <person name="Martijn J."/>
            <person name="Lind A.E."/>
            <person name="van Eijk R."/>
            <person name="Schleper C."/>
            <person name="Guy L."/>
            <person name="Ettema T.J."/>
        </authorList>
    </citation>
    <scope>NUCLEOTIDE SEQUENCE</scope>
</reference>
<name>A0A0F9CS89_9ZZZZ</name>
<sequence>LQGRYPSQLFVDSKASELLDEQSGELKSGDNCTRTFPGIGYSGSMGKSGDKQVSYGDSGGASRILHVCDYDKEEQELAFYCPKVSQFERNVGCEIFDEKNANERHSGWNQELTWIDRKDGKGKVSVNAKMQSRQNNHPTIKPISLIKQLAILFKLPKEIEQKVYIPFCGVFSEIIGFLKAGYNEEKIFACEINKDYINIGKARLKHWKEYDFKIENMSRKKKEEIKIQKLW</sequence>
<organism evidence="1">
    <name type="scientific">marine sediment metagenome</name>
    <dbReference type="NCBI Taxonomy" id="412755"/>
    <lineage>
        <taxon>unclassified sequences</taxon>
        <taxon>metagenomes</taxon>
        <taxon>ecological metagenomes</taxon>
    </lineage>
</organism>
<comment type="caution">
    <text evidence="1">The sequence shown here is derived from an EMBL/GenBank/DDBJ whole genome shotgun (WGS) entry which is preliminary data.</text>
</comment>
<proteinExistence type="predicted"/>
<accession>A0A0F9CS89</accession>
<dbReference type="Gene3D" id="3.40.50.150">
    <property type="entry name" value="Vaccinia Virus protein VP39"/>
    <property type="match status" value="1"/>
</dbReference>
<evidence type="ECO:0000313" key="1">
    <source>
        <dbReference type="EMBL" id="KKL43642.1"/>
    </source>
</evidence>